<accession>A0ABS6FZ17</accession>
<dbReference type="Pfam" id="PF00158">
    <property type="entry name" value="Sigma54_activat"/>
    <property type="match status" value="1"/>
</dbReference>
<dbReference type="InterPro" id="IPR002078">
    <property type="entry name" value="Sigma_54_int"/>
</dbReference>
<sequence length="472" mass="53644">MKMARVTSITERQKHDNHRIDFLNGYLFDNMIDGILITDDRGSVIYINDAYEKIFSVSNIAILNRSIFEVKNDEVIINGFKTQKKIIGRLNCSTGRITINIAISPIYKDKKFKGVIGIYRENKLKSNEVEKVESSFEKNLKAERCINLNCCFENIITDSHIMKSTLLIAQKASMVSSTVLIRGESGTGKGMVAKAIHDSSNRKEAPFIKVNCGAIPPTLLESELFGHEQGSFTGAIKKKIGKFEQANGGTILLDEIGDMPMEMQVKLLRIIQEKEFQRVGGNETIRCDVRILAATNKNLEEQVEKGRFREDLYYRLNVIPVQLPSLRDRKEDIPILCRYFIQKLNKKIGGKIKGLADEVQEAFYHYDWPGNVRELENLMERLIVLSEEEIIQLHEIPTYISQVYNTTIVNSMSVGLSTLRNIPTLEEYEKEIIKVALQRFKSFNAAGKALGVTHKTIAAKARKYNIVEKREG</sequence>
<dbReference type="PROSITE" id="PS00676">
    <property type="entry name" value="SIGMA54_INTERACT_2"/>
    <property type="match status" value="1"/>
</dbReference>
<keyword evidence="1" id="KW-0547">Nucleotide-binding</keyword>
<evidence type="ECO:0000259" key="7">
    <source>
        <dbReference type="PROSITE" id="PS50112"/>
    </source>
</evidence>
<keyword evidence="9" id="KW-1185">Reference proteome</keyword>
<proteinExistence type="predicted"/>
<dbReference type="PROSITE" id="PS50112">
    <property type="entry name" value="PAS"/>
    <property type="match status" value="1"/>
</dbReference>
<feature type="domain" description="Sigma-54 factor interaction" evidence="6">
    <location>
        <begin position="155"/>
        <end position="384"/>
    </location>
</feature>
<organism evidence="8 9">
    <name type="scientific">Alkaliphilus flagellatus</name>
    <dbReference type="NCBI Taxonomy" id="2841507"/>
    <lineage>
        <taxon>Bacteria</taxon>
        <taxon>Bacillati</taxon>
        <taxon>Bacillota</taxon>
        <taxon>Clostridia</taxon>
        <taxon>Peptostreptococcales</taxon>
        <taxon>Natronincolaceae</taxon>
        <taxon>Alkaliphilus</taxon>
    </lineage>
</organism>
<dbReference type="EMBL" id="JAHLQK010000001">
    <property type="protein sequence ID" value="MBU5675492.1"/>
    <property type="molecule type" value="Genomic_DNA"/>
</dbReference>
<keyword evidence="2" id="KW-0058">Aromatic hydrocarbons catabolism</keyword>
<protein>
    <recommendedName>
        <fullName evidence="5">HTH-type transcriptional regulatory protein TyrR</fullName>
    </recommendedName>
</protein>
<keyword evidence="4" id="KW-0238">DNA-binding</keyword>
<dbReference type="InterPro" id="IPR025944">
    <property type="entry name" value="Sigma_54_int_dom_CS"/>
</dbReference>
<evidence type="ECO:0000256" key="1">
    <source>
        <dbReference type="ARBA" id="ARBA00022741"/>
    </source>
</evidence>
<keyword evidence="3" id="KW-0067">ATP-binding</keyword>
<gene>
    <name evidence="8" type="ORF">KQI88_03565</name>
</gene>
<evidence type="ECO:0000256" key="4">
    <source>
        <dbReference type="ARBA" id="ARBA00023125"/>
    </source>
</evidence>
<dbReference type="PROSITE" id="PS50045">
    <property type="entry name" value="SIGMA54_INTERACT_4"/>
    <property type="match status" value="1"/>
</dbReference>
<dbReference type="Pfam" id="PF18024">
    <property type="entry name" value="HTH_50"/>
    <property type="match status" value="1"/>
</dbReference>
<dbReference type="Pfam" id="PF25601">
    <property type="entry name" value="AAA_lid_14"/>
    <property type="match status" value="1"/>
</dbReference>
<dbReference type="CDD" id="cd00009">
    <property type="entry name" value="AAA"/>
    <property type="match status" value="1"/>
</dbReference>
<dbReference type="InterPro" id="IPR000014">
    <property type="entry name" value="PAS"/>
</dbReference>
<dbReference type="SMART" id="SM00382">
    <property type="entry name" value="AAA"/>
    <property type="match status" value="1"/>
</dbReference>
<dbReference type="PANTHER" id="PTHR32071:SF57">
    <property type="entry name" value="C4-DICARBOXYLATE TRANSPORT TRANSCRIPTIONAL REGULATORY PROTEIN DCTD"/>
    <property type="match status" value="1"/>
</dbReference>
<dbReference type="InterPro" id="IPR030828">
    <property type="entry name" value="HTH_TyrR"/>
</dbReference>
<dbReference type="InterPro" id="IPR025662">
    <property type="entry name" value="Sigma_54_int_dom_ATP-bd_1"/>
</dbReference>
<dbReference type="InterPro" id="IPR013767">
    <property type="entry name" value="PAS_fold"/>
</dbReference>
<dbReference type="InterPro" id="IPR003593">
    <property type="entry name" value="AAA+_ATPase"/>
</dbReference>
<dbReference type="PROSITE" id="PS00675">
    <property type="entry name" value="SIGMA54_INTERACT_1"/>
    <property type="match status" value="1"/>
</dbReference>
<evidence type="ECO:0000256" key="3">
    <source>
        <dbReference type="ARBA" id="ARBA00022840"/>
    </source>
</evidence>
<evidence type="ECO:0000256" key="5">
    <source>
        <dbReference type="ARBA" id="ARBA00029500"/>
    </source>
</evidence>
<dbReference type="RefSeq" id="WP_216414968.1">
    <property type="nucleotide sequence ID" value="NZ_JAHLQK010000001.1"/>
</dbReference>
<dbReference type="InterPro" id="IPR058031">
    <property type="entry name" value="AAA_lid_NorR"/>
</dbReference>
<evidence type="ECO:0000313" key="8">
    <source>
        <dbReference type="EMBL" id="MBU5675492.1"/>
    </source>
</evidence>
<dbReference type="CDD" id="cd00130">
    <property type="entry name" value="PAS"/>
    <property type="match status" value="1"/>
</dbReference>
<name>A0ABS6FZ17_9FIRM</name>
<dbReference type="PROSITE" id="PS00688">
    <property type="entry name" value="SIGMA54_INTERACT_3"/>
    <property type="match status" value="1"/>
</dbReference>
<evidence type="ECO:0000259" key="6">
    <source>
        <dbReference type="PROSITE" id="PS50045"/>
    </source>
</evidence>
<dbReference type="Proteomes" id="UP000779508">
    <property type="component" value="Unassembled WGS sequence"/>
</dbReference>
<evidence type="ECO:0000313" key="9">
    <source>
        <dbReference type="Proteomes" id="UP000779508"/>
    </source>
</evidence>
<dbReference type="Pfam" id="PF00989">
    <property type="entry name" value="PAS"/>
    <property type="match status" value="1"/>
</dbReference>
<comment type="caution">
    <text evidence="8">The sequence shown here is derived from an EMBL/GenBank/DDBJ whole genome shotgun (WGS) entry which is preliminary data.</text>
</comment>
<feature type="domain" description="PAS" evidence="7">
    <location>
        <begin position="27"/>
        <end position="74"/>
    </location>
</feature>
<reference evidence="8 9" key="1">
    <citation type="submission" date="2021-06" db="EMBL/GenBank/DDBJ databases">
        <authorList>
            <person name="Sun Q."/>
            <person name="Li D."/>
        </authorList>
    </citation>
    <scope>NUCLEOTIDE SEQUENCE [LARGE SCALE GENOMIC DNA]</scope>
    <source>
        <strain evidence="8 9">MSJ-5</strain>
    </source>
</reference>
<dbReference type="InterPro" id="IPR025943">
    <property type="entry name" value="Sigma_54_int_dom_ATP-bd_2"/>
</dbReference>
<evidence type="ECO:0000256" key="2">
    <source>
        <dbReference type="ARBA" id="ARBA00022797"/>
    </source>
</evidence>
<dbReference type="PANTHER" id="PTHR32071">
    <property type="entry name" value="TRANSCRIPTIONAL REGULATORY PROTEIN"/>
    <property type="match status" value="1"/>
</dbReference>